<feature type="non-terminal residue" evidence="1">
    <location>
        <position position="1"/>
    </location>
</feature>
<reference evidence="1" key="1">
    <citation type="submission" date="2015-12" db="EMBL/GenBank/DDBJ databases">
        <title>De novo transcriptome assembly of four potential Pierce s Disease insect vectors from Arizona vineyards.</title>
        <authorList>
            <person name="Tassone E.E."/>
        </authorList>
    </citation>
    <scope>NUCLEOTIDE SEQUENCE</scope>
</reference>
<protein>
    <submittedName>
        <fullName evidence="1">Uncharacterized protein</fullName>
    </submittedName>
</protein>
<dbReference type="Gene3D" id="3.30.420.10">
    <property type="entry name" value="Ribonuclease H-like superfamily/Ribonuclease H"/>
    <property type="match status" value="1"/>
</dbReference>
<sequence>KPQDFNSRLRFCRQMLNVIEQDEERVHNMWMSENGNCVTVTSQRYADMIVTFALPALDEYVNEYTLFQQDGATSHSAIISLDLLWLAILGRLISRNGDIPWPARSPVLTAPDFFLWGT</sequence>
<dbReference type="InterPro" id="IPR036397">
    <property type="entry name" value="RNaseH_sf"/>
</dbReference>
<dbReference type="EMBL" id="GEDC01000985">
    <property type="protein sequence ID" value="JAS36313.1"/>
    <property type="molecule type" value="Transcribed_RNA"/>
</dbReference>
<dbReference type="GO" id="GO:0003676">
    <property type="term" value="F:nucleic acid binding"/>
    <property type="evidence" value="ECO:0007669"/>
    <property type="project" value="InterPro"/>
</dbReference>
<organism evidence="1">
    <name type="scientific">Clastoptera arizonana</name>
    <name type="common">Arizona spittle bug</name>
    <dbReference type="NCBI Taxonomy" id="38151"/>
    <lineage>
        <taxon>Eukaryota</taxon>
        <taxon>Metazoa</taxon>
        <taxon>Ecdysozoa</taxon>
        <taxon>Arthropoda</taxon>
        <taxon>Hexapoda</taxon>
        <taxon>Insecta</taxon>
        <taxon>Pterygota</taxon>
        <taxon>Neoptera</taxon>
        <taxon>Paraneoptera</taxon>
        <taxon>Hemiptera</taxon>
        <taxon>Auchenorrhyncha</taxon>
        <taxon>Cercopoidea</taxon>
        <taxon>Clastopteridae</taxon>
        <taxon>Clastoptera</taxon>
    </lineage>
</organism>
<gene>
    <name evidence="1" type="ORF">g.43818</name>
</gene>
<name>A0A1B6EEG8_9HEMI</name>
<dbReference type="AlphaFoldDB" id="A0A1B6EEG8"/>
<proteinExistence type="predicted"/>
<accession>A0A1B6EEG8</accession>
<dbReference type="PANTHER" id="PTHR47326:SF1">
    <property type="entry name" value="HTH PSQ-TYPE DOMAIN-CONTAINING PROTEIN"/>
    <property type="match status" value="1"/>
</dbReference>
<dbReference type="PANTHER" id="PTHR47326">
    <property type="entry name" value="TRANSPOSABLE ELEMENT TC3 TRANSPOSASE-LIKE PROTEIN"/>
    <property type="match status" value="1"/>
</dbReference>
<evidence type="ECO:0000313" key="1">
    <source>
        <dbReference type="EMBL" id="JAS36313.1"/>
    </source>
</evidence>